<proteinExistence type="predicted"/>
<dbReference type="Proteomes" id="UP000707356">
    <property type="component" value="Unassembled WGS sequence"/>
</dbReference>
<reference evidence="2" key="1">
    <citation type="submission" date="2021-05" db="EMBL/GenBank/DDBJ databases">
        <authorList>
            <person name="Pietrasiak N."/>
            <person name="Ward R."/>
            <person name="Stajich J.E."/>
            <person name="Kurbessoian T."/>
        </authorList>
    </citation>
    <scope>NUCLEOTIDE SEQUENCE</scope>
    <source>
        <strain evidence="2">GSE-TBD4-15B</strain>
    </source>
</reference>
<protein>
    <submittedName>
        <fullName evidence="2">Uncharacterized protein</fullName>
    </submittedName>
</protein>
<dbReference type="AlphaFoldDB" id="A0A951U367"/>
<evidence type="ECO:0000313" key="3">
    <source>
        <dbReference type="Proteomes" id="UP000707356"/>
    </source>
</evidence>
<sequence>MKTNQLSQFPLQLAQFTAQSASRLPQYLSQYLPQYLWLSRWPEKYSYRSLTRRLNRSKGWLLSGLGSLLLLWVFWQWLLALAVGLTAMLGVYLAEQGQLKSWRNWGFWRRFDRALSLAALAGLAAAGTVYLSLAIWLESDRSWLAMGVILEGLGLLAILSLLIWRQLDSPRSKTEAPVSPDSIAPDSIAPDYLGQLSAADPVQRLIAIRQLTQIVQRPKPPLAANHLSDCFRLMLDRETEPLLCHTLIESLQQLQPKPCLEPHLKPHLEPHRLENLD</sequence>
<reference evidence="2" key="2">
    <citation type="journal article" date="2022" name="Microbiol. Resour. Announc.">
        <title>Metagenome Sequencing to Explore Phylogenomics of Terrestrial Cyanobacteria.</title>
        <authorList>
            <person name="Ward R.D."/>
            <person name="Stajich J.E."/>
            <person name="Johansen J.R."/>
            <person name="Huntemann M."/>
            <person name="Clum A."/>
            <person name="Foster B."/>
            <person name="Foster B."/>
            <person name="Roux S."/>
            <person name="Palaniappan K."/>
            <person name="Varghese N."/>
            <person name="Mukherjee S."/>
            <person name="Reddy T.B.K."/>
            <person name="Daum C."/>
            <person name="Copeland A."/>
            <person name="Chen I.A."/>
            <person name="Ivanova N.N."/>
            <person name="Kyrpides N.C."/>
            <person name="Shapiro N."/>
            <person name="Eloe-Fadrosh E.A."/>
            <person name="Pietrasiak N."/>
        </authorList>
    </citation>
    <scope>NUCLEOTIDE SEQUENCE</scope>
    <source>
        <strain evidence="2">GSE-TBD4-15B</strain>
    </source>
</reference>
<evidence type="ECO:0000313" key="2">
    <source>
        <dbReference type="EMBL" id="MBW4464265.1"/>
    </source>
</evidence>
<feature type="transmembrane region" description="Helical" evidence="1">
    <location>
        <begin position="143"/>
        <end position="164"/>
    </location>
</feature>
<keyword evidence="1" id="KW-0812">Transmembrane</keyword>
<feature type="transmembrane region" description="Helical" evidence="1">
    <location>
        <begin position="69"/>
        <end position="93"/>
    </location>
</feature>
<comment type="caution">
    <text evidence="2">The sequence shown here is derived from an EMBL/GenBank/DDBJ whole genome shotgun (WGS) entry which is preliminary data.</text>
</comment>
<feature type="transmembrane region" description="Helical" evidence="1">
    <location>
        <begin position="114"/>
        <end position="137"/>
    </location>
</feature>
<gene>
    <name evidence="2" type="ORF">KME07_02340</name>
</gene>
<dbReference type="EMBL" id="JAHHHV010000010">
    <property type="protein sequence ID" value="MBW4464265.1"/>
    <property type="molecule type" value="Genomic_DNA"/>
</dbReference>
<keyword evidence="1" id="KW-1133">Transmembrane helix</keyword>
<name>A0A951U367_9CYAN</name>
<organism evidence="2 3">
    <name type="scientific">Pegethrix bostrychoides GSE-TBD4-15B</name>
    <dbReference type="NCBI Taxonomy" id="2839662"/>
    <lineage>
        <taxon>Bacteria</taxon>
        <taxon>Bacillati</taxon>
        <taxon>Cyanobacteriota</taxon>
        <taxon>Cyanophyceae</taxon>
        <taxon>Oculatellales</taxon>
        <taxon>Oculatellaceae</taxon>
        <taxon>Pegethrix</taxon>
    </lineage>
</organism>
<accession>A0A951U367</accession>
<keyword evidence="1" id="KW-0472">Membrane</keyword>
<evidence type="ECO:0000256" key="1">
    <source>
        <dbReference type="SAM" id="Phobius"/>
    </source>
</evidence>